<gene>
    <name evidence="1" type="ORF">SELMODRAFT_423018</name>
</gene>
<sequence length="123" mass="13930">MAVRVFLKSQIHGKAGVIDTSVQILEAQGYEYVGELEQLTYEEVIGVKVPLFAAKTLQRLLKQPASVFQSLGLLKEGLVEERNTPRNSAIEKLLQCWHIGHKDEQGLIHHKRIQRKTHPLDVP</sequence>
<dbReference type="KEGG" id="smo:SELMODRAFT_423018"/>
<protein>
    <submittedName>
        <fullName evidence="1">Uncharacterized protein</fullName>
    </submittedName>
</protein>
<dbReference type="InParanoid" id="D8SKA9"/>
<dbReference type="EMBL" id="GL377624">
    <property type="protein sequence ID" value="EFJ15305.1"/>
    <property type="molecule type" value="Genomic_DNA"/>
</dbReference>
<name>D8SKA9_SELML</name>
<proteinExistence type="predicted"/>
<reference evidence="1 2" key="1">
    <citation type="journal article" date="2011" name="Science">
        <title>The Selaginella genome identifies genetic changes associated with the evolution of vascular plants.</title>
        <authorList>
            <person name="Banks J.A."/>
            <person name="Nishiyama T."/>
            <person name="Hasebe M."/>
            <person name="Bowman J.L."/>
            <person name="Gribskov M."/>
            <person name="dePamphilis C."/>
            <person name="Albert V.A."/>
            <person name="Aono N."/>
            <person name="Aoyama T."/>
            <person name="Ambrose B.A."/>
            <person name="Ashton N.W."/>
            <person name="Axtell M.J."/>
            <person name="Barker E."/>
            <person name="Barker M.S."/>
            <person name="Bennetzen J.L."/>
            <person name="Bonawitz N.D."/>
            <person name="Chapple C."/>
            <person name="Cheng C."/>
            <person name="Correa L.G."/>
            <person name="Dacre M."/>
            <person name="DeBarry J."/>
            <person name="Dreyer I."/>
            <person name="Elias M."/>
            <person name="Engstrom E.M."/>
            <person name="Estelle M."/>
            <person name="Feng L."/>
            <person name="Finet C."/>
            <person name="Floyd S.K."/>
            <person name="Frommer W.B."/>
            <person name="Fujita T."/>
            <person name="Gramzow L."/>
            <person name="Gutensohn M."/>
            <person name="Harholt J."/>
            <person name="Hattori M."/>
            <person name="Heyl A."/>
            <person name="Hirai T."/>
            <person name="Hiwatashi Y."/>
            <person name="Ishikawa M."/>
            <person name="Iwata M."/>
            <person name="Karol K.G."/>
            <person name="Koehler B."/>
            <person name="Kolukisaoglu U."/>
            <person name="Kubo M."/>
            <person name="Kurata T."/>
            <person name="Lalonde S."/>
            <person name="Li K."/>
            <person name="Li Y."/>
            <person name="Litt A."/>
            <person name="Lyons E."/>
            <person name="Manning G."/>
            <person name="Maruyama T."/>
            <person name="Michael T.P."/>
            <person name="Mikami K."/>
            <person name="Miyazaki S."/>
            <person name="Morinaga S."/>
            <person name="Murata T."/>
            <person name="Mueller-Roeber B."/>
            <person name="Nelson D.R."/>
            <person name="Obara M."/>
            <person name="Oguri Y."/>
            <person name="Olmstead R.G."/>
            <person name="Onodera N."/>
            <person name="Petersen B.L."/>
            <person name="Pils B."/>
            <person name="Prigge M."/>
            <person name="Rensing S.A."/>
            <person name="Riano-Pachon D.M."/>
            <person name="Roberts A.W."/>
            <person name="Sato Y."/>
            <person name="Scheller H.V."/>
            <person name="Schulz B."/>
            <person name="Schulz C."/>
            <person name="Shakirov E.V."/>
            <person name="Shibagaki N."/>
            <person name="Shinohara N."/>
            <person name="Shippen D.E."/>
            <person name="Soerensen I."/>
            <person name="Sotooka R."/>
            <person name="Sugimoto N."/>
            <person name="Sugita M."/>
            <person name="Sumikawa N."/>
            <person name="Tanurdzic M."/>
            <person name="Theissen G."/>
            <person name="Ulvskov P."/>
            <person name="Wakazuki S."/>
            <person name="Weng J.K."/>
            <person name="Willats W.W."/>
            <person name="Wipf D."/>
            <person name="Wolf P.G."/>
            <person name="Yang L."/>
            <person name="Zimmer A.D."/>
            <person name="Zhu Q."/>
            <person name="Mitros T."/>
            <person name="Hellsten U."/>
            <person name="Loque D."/>
            <person name="Otillar R."/>
            <person name="Salamov A."/>
            <person name="Schmutz J."/>
            <person name="Shapiro H."/>
            <person name="Lindquist E."/>
            <person name="Lucas S."/>
            <person name="Rokhsar D."/>
            <person name="Grigoriev I.V."/>
        </authorList>
    </citation>
    <scope>NUCLEOTIDE SEQUENCE [LARGE SCALE GENOMIC DNA]</scope>
</reference>
<evidence type="ECO:0000313" key="1">
    <source>
        <dbReference type="EMBL" id="EFJ15305.1"/>
    </source>
</evidence>
<dbReference type="HOGENOM" id="CLU_2019206_0_0_1"/>
<organism evidence="2">
    <name type="scientific">Selaginella moellendorffii</name>
    <name type="common">Spikemoss</name>
    <dbReference type="NCBI Taxonomy" id="88036"/>
    <lineage>
        <taxon>Eukaryota</taxon>
        <taxon>Viridiplantae</taxon>
        <taxon>Streptophyta</taxon>
        <taxon>Embryophyta</taxon>
        <taxon>Tracheophyta</taxon>
        <taxon>Lycopodiopsida</taxon>
        <taxon>Selaginellales</taxon>
        <taxon>Selaginellaceae</taxon>
        <taxon>Selaginella</taxon>
    </lineage>
</organism>
<accession>D8SKA9</accession>
<keyword evidence="2" id="KW-1185">Reference proteome</keyword>
<dbReference type="Proteomes" id="UP000001514">
    <property type="component" value="Unassembled WGS sequence"/>
</dbReference>
<dbReference type="Gramene" id="EFJ15305">
    <property type="protein sequence ID" value="EFJ15305"/>
    <property type="gene ID" value="SELMODRAFT_423018"/>
</dbReference>
<dbReference type="AlphaFoldDB" id="D8SKA9"/>
<evidence type="ECO:0000313" key="2">
    <source>
        <dbReference type="Proteomes" id="UP000001514"/>
    </source>
</evidence>